<name>A0A166FAM7_9AGAM</name>
<feature type="chain" id="PRO_5007873211" evidence="2">
    <location>
        <begin position="22"/>
        <end position="267"/>
    </location>
</feature>
<dbReference type="EMBL" id="KV428032">
    <property type="protein sequence ID" value="KZT40454.1"/>
    <property type="molecule type" value="Genomic_DNA"/>
</dbReference>
<feature type="signal peptide" evidence="2">
    <location>
        <begin position="1"/>
        <end position="21"/>
    </location>
</feature>
<evidence type="ECO:0000313" key="4">
    <source>
        <dbReference type="Proteomes" id="UP000076798"/>
    </source>
</evidence>
<dbReference type="Proteomes" id="UP000076798">
    <property type="component" value="Unassembled WGS sequence"/>
</dbReference>
<keyword evidence="2" id="KW-0732">Signal</keyword>
<sequence length="267" mass="27887">MVAPSIFSLVGVVSLAACALGKPISWRNGFDKRHAKALPAPISFNNYGGKSSLANFDNFNGVSNFDGSQSQQIFVEQSEQVVCTQIDVEIIQQKLVVIREMVKRILIEQICEVEVQTVVLEQFSSSIDSFGQDIRHHSSRQIGYDSNIAALSSHLYNSDGSQSNHNLGFSGSQVGNHSVSVGGSNWNNSTSPASVGAIYQASKSAKADAQSKNGTSSSSSSSSSSTLLSTSTLSSSSSKSSSTSSSAAKSSSTSSSSAAATITAKAY</sequence>
<proteinExistence type="predicted"/>
<evidence type="ECO:0000256" key="2">
    <source>
        <dbReference type="SAM" id="SignalP"/>
    </source>
</evidence>
<gene>
    <name evidence="3" type="ORF">SISSUDRAFT_477423</name>
</gene>
<keyword evidence="4" id="KW-1185">Reference proteome</keyword>
<evidence type="ECO:0000313" key="3">
    <source>
        <dbReference type="EMBL" id="KZT40454.1"/>
    </source>
</evidence>
<evidence type="ECO:0000256" key="1">
    <source>
        <dbReference type="SAM" id="MobiDB-lite"/>
    </source>
</evidence>
<protein>
    <submittedName>
        <fullName evidence="3">Uncharacterized protein</fullName>
    </submittedName>
</protein>
<dbReference type="OrthoDB" id="3236720at2759"/>
<dbReference type="AlphaFoldDB" id="A0A166FAM7"/>
<reference evidence="3 4" key="1">
    <citation type="journal article" date="2016" name="Mol. Biol. Evol.">
        <title>Comparative Genomics of Early-Diverging Mushroom-Forming Fungi Provides Insights into the Origins of Lignocellulose Decay Capabilities.</title>
        <authorList>
            <person name="Nagy L.G."/>
            <person name="Riley R."/>
            <person name="Tritt A."/>
            <person name="Adam C."/>
            <person name="Daum C."/>
            <person name="Floudas D."/>
            <person name="Sun H."/>
            <person name="Yadav J.S."/>
            <person name="Pangilinan J."/>
            <person name="Larsson K.H."/>
            <person name="Matsuura K."/>
            <person name="Barry K."/>
            <person name="Labutti K."/>
            <person name="Kuo R."/>
            <person name="Ohm R.A."/>
            <person name="Bhattacharya S.S."/>
            <person name="Shirouzu T."/>
            <person name="Yoshinaga Y."/>
            <person name="Martin F.M."/>
            <person name="Grigoriev I.V."/>
            <person name="Hibbett D.S."/>
        </authorList>
    </citation>
    <scope>NUCLEOTIDE SEQUENCE [LARGE SCALE GENOMIC DNA]</scope>
    <source>
        <strain evidence="3 4">HHB10207 ss-3</strain>
    </source>
</reference>
<feature type="region of interest" description="Disordered" evidence="1">
    <location>
        <begin position="208"/>
        <end position="267"/>
    </location>
</feature>
<organism evidence="3 4">
    <name type="scientific">Sistotremastrum suecicum HHB10207 ss-3</name>
    <dbReference type="NCBI Taxonomy" id="1314776"/>
    <lineage>
        <taxon>Eukaryota</taxon>
        <taxon>Fungi</taxon>
        <taxon>Dikarya</taxon>
        <taxon>Basidiomycota</taxon>
        <taxon>Agaricomycotina</taxon>
        <taxon>Agaricomycetes</taxon>
        <taxon>Sistotremastrales</taxon>
        <taxon>Sistotremastraceae</taxon>
        <taxon>Sistotremastrum</taxon>
    </lineage>
</organism>
<accession>A0A166FAM7</accession>